<keyword evidence="4" id="KW-0762">Sugar transport</keyword>
<dbReference type="RefSeq" id="WP_052483008.1">
    <property type="nucleotide sequence ID" value="NZ_CP010086.2"/>
</dbReference>
<proteinExistence type="predicted"/>
<dbReference type="Pfam" id="PF03613">
    <property type="entry name" value="EIID-AGA"/>
    <property type="match status" value="1"/>
</dbReference>
<dbReference type="OrthoDB" id="9795582at2"/>
<evidence type="ECO:0000256" key="5">
    <source>
        <dbReference type="ARBA" id="ARBA00022683"/>
    </source>
</evidence>
<organism evidence="10 11">
    <name type="scientific">Clostridium beijerinckii</name>
    <name type="common">Clostridium MP</name>
    <dbReference type="NCBI Taxonomy" id="1520"/>
    <lineage>
        <taxon>Bacteria</taxon>
        <taxon>Bacillati</taxon>
        <taxon>Bacillota</taxon>
        <taxon>Clostridia</taxon>
        <taxon>Eubacteriales</taxon>
        <taxon>Clostridiaceae</taxon>
        <taxon>Clostridium</taxon>
    </lineage>
</organism>
<keyword evidence="3" id="KW-1003">Cell membrane</keyword>
<dbReference type="PROSITE" id="PS51108">
    <property type="entry name" value="PTS_EIID"/>
    <property type="match status" value="1"/>
</dbReference>
<evidence type="ECO:0000256" key="2">
    <source>
        <dbReference type="ARBA" id="ARBA00022448"/>
    </source>
</evidence>
<evidence type="ECO:0000313" key="11">
    <source>
        <dbReference type="Proteomes" id="UP000031866"/>
    </source>
</evidence>
<comment type="subcellular location">
    <subcellularLocation>
        <location evidence="1">Cell membrane</location>
        <topology evidence="1">Multi-pass membrane protein</topology>
    </subcellularLocation>
</comment>
<dbReference type="InterPro" id="IPR004704">
    <property type="entry name" value="PTS_IID_man"/>
</dbReference>
<keyword evidence="8 9" id="KW-0472">Membrane</keyword>
<dbReference type="EMBL" id="CP010086">
    <property type="protein sequence ID" value="AJH01653.1"/>
    <property type="molecule type" value="Genomic_DNA"/>
</dbReference>
<dbReference type="KEGG" id="cbei:LF65_05128"/>
<dbReference type="PANTHER" id="PTHR32502">
    <property type="entry name" value="N-ACETYLGALACTOSAMINE PERMEASE II COMPONENT-RELATED"/>
    <property type="match status" value="1"/>
</dbReference>
<keyword evidence="7 9" id="KW-1133">Transmembrane helix</keyword>
<evidence type="ECO:0000256" key="1">
    <source>
        <dbReference type="ARBA" id="ARBA00004651"/>
    </source>
</evidence>
<evidence type="ECO:0000313" key="10">
    <source>
        <dbReference type="EMBL" id="AJH01653.1"/>
    </source>
</evidence>
<dbReference type="AlphaFoldDB" id="A0A0B5QUI2"/>
<evidence type="ECO:0000256" key="9">
    <source>
        <dbReference type="SAM" id="Phobius"/>
    </source>
</evidence>
<dbReference type="GO" id="GO:0009401">
    <property type="term" value="P:phosphoenolpyruvate-dependent sugar phosphotransferase system"/>
    <property type="evidence" value="ECO:0007669"/>
    <property type="project" value="UniProtKB-KW"/>
</dbReference>
<feature type="transmembrane region" description="Helical" evidence="9">
    <location>
        <begin position="152"/>
        <end position="176"/>
    </location>
</feature>
<dbReference type="Proteomes" id="UP000031866">
    <property type="component" value="Chromosome"/>
</dbReference>
<accession>A0A0B5QUI2</accession>
<evidence type="ECO:0000256" key="7">
    <source>
        <dbReference type="ARBA" id="ARBA00022989"/>
    </source>
</evidence>
<dbReference type="GO" id="GO:0005886">
    <property type="term" value="C:plasma membrane"/>
    <property type="evidence" value="ECO:0007669"/>
    <property type="project" value="UniProtKB-SubCell"/>
</dbReference>
<gene>
    <name evidence="10" type="ORF">LF65_05128</name>
</gene>
<dbReference type="PANTHER" id="PTHR32502:SF5">
    <property type="entry name" value="N-ACETYLGALACTOSAMINE PERMEASE IID COMPONENT-RELATED"/>
    <property type="match status" value="1"/>
</dbReference>
<sequence>MSEVSNIAENKPIDKNKDKILEKKDVIKSWIRWFFFAQSNYNYERLQATSFAHSMLPIIKKLYKDDGDKKAAVQRHLAFFNTEPICGSVIHGITIAMEEEKSNGNSINDEGFNAIKTGLMGPLAGVGDTLTQGIITPILLAICIGITNTQNIAGPIIFFIAQYVIMTSISLSLWMSGYNLGKKAVEQILQGGKINKVIETASVLGTLVMGGLVGRFITLQTKLAFNMGEVKFSLQTDLLDKLMPGLIPLVLTLIVLKMVKKGISPIKLMVILILAGAILGALGIF</sequence>
<keyword evidence="2" id="KW-0813">Transport</keyword>
<evidence type="ECO:0000256" key="6">
    <source>
        <dbReference type="ARBA" id="ARBA00022692"/>
    </source>
</evidence>
<name>A0A0B5QUI2_CLOBE</name>
<dbReference type="STRING" id="1520.LF65_05128"/>
<reference evidence="11" key="1">
    <citation type="submission" date="2014-12" db="EMBL/GenBank/DDBJ databases">
        <title>Genome sequence of Clostridium beijerinckii strain 59B.</title>
        <authorList>
            <person name="Little G.T."/>
            <person name="Minton N.P."/>
        </authorList>
    </citation>
    <scope>NUCLEOTIDE SEQUENCE [LARGE SCALE GENOMIC DNA]</scope>
    <source>
        <strain evidence="11">59B</strain>
    </source>
</reference>
<dbReference type="InterPro" id="IPR050303">
    <property type="entry name" value="GatZ_KbaZ_carbometab"/>
</dbReference>
<evidence type="ECO:0000256" key="3">
    <source>
        <dbReference type="ARBA" id="ARBA00022475"/>
    </source>
</evidence>
<keyword evidence="5" id="KW-0598">Phosphotransferase system</keyword>
<evidence type="ECO:0000256" key="8">
    <source>
        <dbReference type="ARBA" id="ARBA00023136"/>
    </source>
</evidence>
<feature type="transmembrane region" description="Helical" evidence="9">
    <location>
        <begin position="268"/>
        <end position="284"/>
    </location>
</feature>
<keyword evidence="6 9" id="KW-0812">Transmembrane</keyword>
<protein>
    <submittedName>
        <fullName evidence="10">PTS N-acetylglucosamine transporter subunit IIABC</fullName>
    </submittedName>
</protein>
<evidence type="ECO:0000256" key="4">
    <source>
        <dbReference type="ARBA" id="ARBA00022597"/>
    </source>
</evidence>
<feature type="transmembrane region" description="Helical" evidence="9">
    <location>
        <begin position="197"/>
        <end position="218"/>
    </location>
</feature>